<feature type="transmembrane region" description="Helical" evidence="6">
    <location>
        <begin position="254"/>
        <end position="281"/>
    </location>
</feature>
<proteinExistence type="predicted"/>
<evidence type="ECO:0000256" key="3">
    <source>
        <dbReference type="ARBA" id="ARBA00022692"/>
    </source>
</evidence>
<dbReference type="InterPro" id="IPR038766">
    <property type="entry name" value="Membrane_comp_ABC_pdt"/>
</dbReference>
<dbReference type="Pfam" id="PF02687">
    <property type="entry name" value="FtsX"/>
    <property type="match status" value="2"/>
</dbReference>
<sequence>MRHMPTILRQVRRSSRQAGLFVLCVALSLSTLTAFSGFSRSVGRALLNDARSLHAADIVIRSYDPISAALSRAIDRLADQGRVERVDVHEFYTVVRAADESASVLSSLKVVQPGYPFYGRVTLKSDRPFGQVLAPGTCIVEQTLLDRTVLRVGGRLKVGYAVLTIADVVVAEPDRPLDLFAFGPRVFLHSADLDALGLMATGSRIQRVVLLKVPDPVQVESIAARLKQAAPEGGERIDTYLTARSAVKRFLDSLLFFLKLVGLFILIVSGLGIQSTLMALFNEKQPTIAVMKTVGAGSRFITVHFMLMVFVLGAAGTAAGILAGAAVQAGLAWMMAPLLPGRLGLSISWGGVAEALMLGFAVVVLFSFLPLYRLRQMRPVAIFNRRPSAGIRRWPYYLSGVLILLFFLALVLWHMRDIRFGLYFAGAVAAMILVAALLAQVLLGAVKRLPVRHLALRQAIKGLFRQGNASRAIMITLTVSLTVIFGDYLIERNLTATFVQSFPADAPNAFFVDIQPGQTGAFAAAIGGPVTFYPIVRARITAVNDQAIDRRREGKKRRDNLSRVFNLTYRETLLDDETLVDGDALFRSDWTGPQVSVMDTVVAMREMKIGDRIRFKIQGVPLTARISSIRTRDNRSLSPFFYFVFPEAVLAQAPQTLFAALRVDAGGLGPLQTRIVARFPNISVIDMSQTITVFARLMARLSRIVRVFSSFSILAGILILVSAVFATRAERVMEAVYYKILGAGRRFVLTVFALENLMLGMLSSLLALAMAQAGAYWVCAFKFDIGYRPFPMVSLAMIGLTVLLTVTVGLVASRSIMTQKPVSYLRNQQNE</sequence>
<comment type="subcellular location">
    <subcellularLocation>
        <location evidence="1">Cell membrane</location>
        <topology evidence="1">Multi-pass membrane protein</topology>
    </subcellularLocation>
</comment>
<dbReference type="PANTHER" id="PTHR30287:SF1">
    <property type="entry name" value="INNER MEMBRANE PROTEIN"/>
    <property type="match status" value="1"/>
</dbReference>
<evidence type="ECO:0000256" key="1">
    <source>
        <dbReference type="ARBA" id="ARBA00004651"/>
    </source>
</evidence>
<keyword evidence="3 6" id="KW-0812">Transmembrane</keyword>
<name>A0A5K7YPV1_9BACT</name>
<evidence type="ECO:0000313" key="8">
    <source>
        <dbReference type="EMBL" id="BBO70373.1"/>
    </source>
</evidence>
<keyword evidence="4 6" id="KW-1133">Transmembrane helix</keyword>
<keyword evidence="9" id="KW-1185">Reference proteome</keyword>
<feature type="transmembrane region" description="Helical" evidence="6">
    <location>
        <begin position="421"/>
        <end position="446"/>
    </location>
</feature>
<organism evidence="8 9">
    <name type="scientific">Desulfosarcina alkanivorans</name>
    <dbReference type="NCBI Taxonomy" id="571177"/>
    <lineage>
        <taxon>Bacteria</taxon>
        <taxon>Pseudomonadati</taxon>
        <taxon>Thermodesulfobacteriota</taxon>
        <taxon>Desulfobacteria</taxon>
        <taxon>Desulfobacterales</taxon>
        <taxon>Desulfosarcinaceae</taxon>
        <taxon>Desulfosarcina</taxon>
    </lineage>
</organism>
<dbReference type="Proteomes" id="UP000427906">
    <property type="component" value="Chromosome"/>
</dbReference>
<dbReference type="InterPro" id="IPR003838">
    <property type="entry name" value="ABC3_permease_C"/>
</dbReference>
<dbReference type="PANTHER" id="PTHR30287">
    <property type="entry name" value="MEMBRANE COMPONENT OF PREDICTED ABC SUPERFAMILY METABOLITE UPTAKE TRANSPORTER"/>
    <property type="match status" value="1"/>
</dbReference>
<feature type="domain" description="ABC3 transporter permease C-terminal" evidence="7">
    <location>
        <begin position="261"/>
        <end position="378"/>
    </location>
</feature>
<evidence type="ECO:0000313" key="9">
    <source>
        <dbReference type="Proteomes" id="UP000427906"/>
    </source>
</evidence>
<evidence type="ECO:0000259" key="7">
    <source>
        <dbReference type="Pfam" id="PF02687"/>
    </source>
</evidence>
<feature type="transmembrane region" description="Helical" evidence="6">
    <location>
        <begin position="747"/>
        <end position="770"/>
    </location>
</feature>
<protein>
    <submittedName>
        <fullName evidence="8">Membrane protein</fullName>
    </submittedName>
</protein>
<dbReference type="EMBL" id="AP021874">
    <property type="protein sequence ID" value="BBO70373.1"/>
    <property type="molecule type" value="Genomic_DNA"/>
</dbReference>
<dbReference type="KEGG" id="dalk:DSCA_43030"/>
<evidence type="ECO:0000256" key="6">
    <source>
        <dbReference type="SAM" id="Phobius"/>
    </source>
</evidence>
<keyword evidence="5 6" id="KW-0472">Membrane</keyword>
<evidence type="ECO:0000256" key="4">
    <source>
        <dbReference type="ARBA" id="ARBA00022989"/>
    </source>
</evidence>
<dbReference type="GO" id="GO:0005886">
    <property type="term" value="C:plasma membrane"/>
    <property type="evidence" value="ECO:0007669"/>
    <property type="project" value="UniProtKB-SubCell"/>
</dbReference>
<evidence type="ECO:0000256" key="2">
    <source>
        <dbReference type="ARBA" id="ARBA00022475"/>
    </source>
</evidence>
<dbReference type="RefSeq" id="WP_155318329.1">
    <property type="nucleotide sequence ID" value="NZ_AP021874.1"/>
</dbReference>
<keyword evidence="2" id="KW-1003">Cell membrane</keyword>
<feature type="transmembrane region" description="Helical" evidence="6">
    <location>
        <begin position="355"/>
        <end position="374"/>
    </location>
</feature>
<feature type="transmembrane region" description="Helical" evidence="6">
    <location>
        <begin position="707"/>
        <end position="726"/>
    </location>
</feature>
<feature type="transmembrane region" description="Helical" evidence="6">
    <location>
        <begin position="467"/>
        <end position="490"/>
    </location>
</feature>
<evidence type="ECO:0000256" key="5">
    <source>
        <dbReference type="ARBA" id="ARBA00023136"/>
    </source>
</evidence>
<feature type="transmembrane region" description="Helical" evidence="6">
    <location>
        <begin position="302"/>
        <end position="335"/>
    </location>
</feature>
<dbReference type="AlphaFoldDB" id="A0A5K7YPV1"/>
<dbReference type="OrthoDB" id="9775544at2"/>
<feature type="transmembrane region" description="Helical" evidence="6">
    <location>
        <begin position="394"/>
        <end position="415"/>
    </location>
</feature>
<gene>
    <name evidence="8" type="ORF">DSCA_43030</name>
</gene>
<accession>A0A5K7YPV1</accession>
<feature type="domain" description="ABC3 transporter permease C-terminal" evidence="7">
    <location>
        <begin position="707"/>
        <end position="821"/>
    </location>
</feature>
<feature type="transmembrane region" description="Helical" evidence="6">
    <location>
        <begin position="790"/>
        <end position="812"/>
    </location>
</feature>
<reference evidence="8 9" key="1">
    <citation type="submission" date="2019-11" db="EMBL/GenBank/DDBJ databases">
        <title>Comparative genomics of hydrocarbon-degrading Desulfosarcina strains.</title>
        <authorList>
            <person name="Watanabe M."/>
            <person name="Kojima H."/>
            <person name="Fukui M."/>
        </authorList>
    </citation>
    <scope>NUCLEOTIDE SEQUENCE [LARGE SCALE GENOMIC DNA]</scope>
    <source>
        <strain evidence="8 9">PL12</strain>
    </source>
</reference>